<evidence type="ECO:0000313" key="2">
    <source>
        <dbReference type="Proteomes" id="UP000886845"/>
    </source>
</evidence>
<evidence type="ECO:0000313" key="1">
    <source>
        <dbReference type="EMBL" id="HIV09469.1"/>
    </source>
</evidence>
<dbReference type="AlphaFoldDB" id="A0A9D1NML0"/>
<sequence>FLLNEVRPYAPDAYLDPAKTQVGYEISFTKYFYKPAELRTLNDILADLRALDAQAASLMHAITEEA</sequence>
<dbReference type="Proteomes" id="UP000886845">
    <property type="component" value="Unassembled WGS sequence"/>
</dbReference>
<organism evidence="1 2">
    <name type="scientific">Candidatus Spyradenecus faecavium</name>
    <dbReference type="NCBI Taxonomy" id="2840947"/>
    <lineage>
        <taxon>Bacteria</taxon>
        <taxon>Pseudomonadati</taxon>
        <taxon>Lentisphaerota</taxon>
        <taxon>Lentisphaeria</taxon>
        <taxon>Lentisphaerales</taxon>
        <taxon>Lentisphaeraceae</taxon>
        <taxon>Lentisphaeraceae incertae sedis</taxon>
        <taxon>Candidatus Spyradenecus</taxon>
    </lineage>
</organism>
<protein>
    <submittedName>
        <fullName evidence="1">SAM-dependent DNA methyltransferase</fullName>
    </submittedName>
</protein>
<keyword evidence="1" id="KW-0489">Methyltransferase</keyword>
<dbReference type="EMBL" id="DVOR01000161">
    <property type="protein sequence ID" value="HIV09469.1"/>
    <property type="molecule type" value="Genomic_DNA"/>
</dbReference>
<accession>A0A9D1NML0</accession>
<name>A0A9D1NML0_9BACT</name>
<keyword evidence="1" id="KW-0808">Transferase</keyword>
<gene>
    <name evidence="1" type="ORF">IAC79_05085</name>
</gene>
<reference evidence="1" key="2">
    <citation type="journal article" date="2021" name="PeerJ">
        <title>Extensive microbial diversity within the chicken gut microbiome revealed by metagenomics and culture.</title>
        <authorList>
            <person name="Gilroy R."/>
            <person name="Ravi A."/>
            <person name="Getino M."/>
            <person name="Pursley I."/>
            <person name="Horton D.L."/>
            <person name="Alikhan N.F."/>
            <person name="Baker D."/>
            <person name="Gharbi K."/>
            <person name="Hall N."/>
            <person name="Watson M."/>
            <person name="Adriaenssens E.M."/>
            <person name="Foster-Nyarko E."/>
            <person name="Jarju S."/>
            <person name="Secka A."/>
            <person name="Antonio M."/>
            <person name="Oren A."/>
            <person name="Chaudhuri R.R."/>
            <person name="La Ragione R."/>
            <person name="Hildebrand F."/>
            <person name="Pallen M.J."/>
        </authorList>
    </citation>
    <scope>NUCLEOTIDE SEQUENCE</scope>
    <source>
        <strain evidence="1">35461</strain>
    </source>
</reference>
<proteinExistence type="predicted"/>
<comment type="caution">
    <text evidence="1">The sequence shown here is derived from an EMBL/GenBank/DDBJ whole genome shotgun (WGS) entry which is preliminary data.</text>
</comment>
<reference evidence="1" key="1">
    <citation type="submission" date="2020-10" db="EMBL/GenBank/DDBJ databases">
        <authorList>
            <person name="Gilroy R."/>
        </authorList>
    </citation>
    <scope>NUCLEOTIDE SEQUENCE</scope>
    <source>
        <strain evidence="1">35461</strain>
    </source>
</reference>
<dbReference type="GO" id="GO:0008168">
    <property type="term" value="F:methyltransferase activity"/>
    <property type="evidence" value="ECO:0007669"/>
    <property type="project" value="UniProtKB-KW"/>
</dbReference>
<dbReference type="GO" id="GO:0032259">
    <property type="term" value="P:methylation"/>
    <property type="evidence" value="ECO:0007669"/>
    <property type="project" value="UniProtKB-KW"/>
</dbReference>
<feature type="non-terminal residue" evidence="1">
    <location>
        <position position="1"/>
    </location>
</feature>